<protein>
    <submittedName>
        <fullName evidence="3">NAD(P)-dependent dehydrogenase (Short-subunit alcohol dehydrogenase family)</fullName>
    </submittedName>
</protein>
<dbReference type="InterPro" id="IPR036291">
    <property type="entry name" value="NAD(P)-bd_dom_sf"/>
</dbReference>
<dbReference type="Pfam" id="PF13561">
    <property type="entry name" value="adh_short_C2"/>
    <property type="match status" value="1"/>
</dbReference>
<dbReference type="Proteomes" id="UP000759443">
    <property type="component" value="Unassembled WGS sequence"/>
</dbReference>
<accession>A0ABS4E4K8</accession>
<dbReference type="EMBL" id="JAGGJU010000013">
    <property type="protein sequence ID" value="MBP1852885.1"/>
    <property type="molecule type" value="Genomic_DNA"/>
</dbReference>
<evidence type="ECO:0000256" key="2">
    <source>
        <dbReference type="ARBA" id="ARBA00023002"/>
    </source>
</evidence>
<reference evidence="3 4" key="1">
    <citation type="submission" date="2021-03" db="EMBL/GenBank/DDBJ databases">
        <title>Genomic Encyclopedia of Type Strains, Phase IV (KMG-IV): sequencing the most valuable type-strain genomes for metagenomic binning, comparative biology and taxonomic classification.</title>
        <authorList>
            <person name="Goeker M."/>
        </authorList>
    </citation>
    <scope>NUCLEOTIDE SEQUENCE [LARGE SCALE GENOMIC DNA]</scope>
    <source>
        <strain evidence="3 4">DSM 21600</strain>
    </source>
</reference>
<comment type="similarity">
    <text evidence="1">Belongs to the short-chain dehydrogenases/reductases (SDR) family.</text>
</comment>
<keyword evidence="2" id="KW-0560">Oxidoreductase</keyword>
<dbReference type="Gene3D" id="3.40.50.720">
    <property type="entry name" value="NAD(P)-binding Rossmann-like Domain"/>
    <property type="match status" value="1"/>
</dbReference>
<name>A0ABS4E4K8_9HYPH</name>
<dbReference type="CDD" id="cd05233">
    <property type="entry name" value="SDR_c"/>
    <property type="match status" value="1"/>
</dbReference>
<dbReference type="RefSeq" id="WP_209948102.1">
    <property type="nucleotide sequence ID" value="NZ_JAGGJU010000013.1"/>
</dbReference>
<gene>
    <name evidence="3" type="ORF">J2Z17_004344</name>
</gene>
<sequence length="258" mass="27280">MTKSQNEELKRPHSPSYDLTGQRVVVVGGKTGIGLGMALAAHAAGARVTVASRRSAPATEHPELAPFGQMVLDISNEEAVRAAFNEIGSLDHLLVAAGPTDGSWGAFMDEDMRGVRSYANSKFLGSWACARYAAPNLSSGGSITFLTGGIAARSKIGMTAVTSTFAAVEALARSLALELGPIRVNAIRPGFIDTDLWNFLSPTDAADVREKVRANFPARRIGYPSDVGHAAVFLMTNPFVTGTVLEVSGGETLINWQF</sequence>
<proteinExistence type="inferred from homology"/>
<comment type="caution">
    <text evidence="3">The sequence shown here is derived from an EMBL/GenBank/DDBJ whole genome shotgun (WGS) entry which is preliminary data.</text>
</comment>
<dbReference type="SUPFAM" id="SSF51735">
    <property type="entry name" value="NAD(P)-binding Rossmann-fold domains"/>
    <property type="match status" value="1"/>
</dbReference>
<dbReference type="InterPro" id="IPR051122">
    <property type="entry name" value="SDR_DHRS6-like"/>
</dbReference>
<dbReference type="PRINTS" id="PR00081">
    <property type="entry name" value="GDHRDH"/>
</dbReference>
<dbReference type="PANTHER" id="PTHR43477">
    <property type="entry name" value="DIHYDROANTICAPSIN 7-DEHYDROGENASE"/>
    <property type="match status" value="1"/>
</dbReference>
<evidence type="ECO:0000256" key="1">
    <source>
        <dbReference type="ARBA" id="ARBA00006484"/>
    </source>
</evidence>
<dbReference type="PANTHER" id="PTHR43477:SF1">
    <property type="entry name" value="DIHYDROANTICAPSIN 7-DEHYDROGENASE"/>
    <property type="match status" value="1"/>
</dbReference>
<evidence type="ECO:0000313" key="3">
    <source>
        <dbReference type="EMBL" id="MBP1852885.1"/>
    </source>
</evidence>
<keyword evidence="4" id="KW-1185">Reference proteome</keyword>
<evidence type="ECO:0000313" key="4">
    <source>
        <dbReference type="Proteomes" id="UP000759443"/>
    </source>
</evidence>
<dbReference type="InterPro" id="IPR002347">
    <property type="entry name" value="SDR_fam"/>
</dbReference>
<organism evidence="3 4">
    <name type="scientific">Rhizobium halophytocola</name>
    <dbReference type="NCBI Taxonomy" id="735519"/>
    <lineage>
        <taxon>Bacteria</taxon>
        <taxon>Pseudomonadati</taxon>
        <taxon>Pseudomonadota</taxon>
        <taxon>Alphaproteobacteria</taxon>
        <taxon>Hyphomicrobiales</taxon>
        <taxon>Rhizobiaceae</taxon>
        <taxon>Rhizobium/Agrobacterium group</taxon>
        <taxon>Rhizobium</taxon>
    </lineage>
</organism>